<dbReference type="Pfam" id="PF00440">
    <property type="entry name" value="TetR_N"/>
    <property type="match status" value="1"/>
</dbReference>
<dbReference type="InterPro" id="IPR001647">
    <property type="entry name" value="HTH_TetR"/>
</dbReference>
<sequence length="203" mass="21959">MTTADRHHVGTDSRGGADTRDRLLRSTAAILAEKGYGQTRLQDIAALAGVRSPAIYYHFSSRDELVADTLCVGQRKLRQRVQSAIRATPGPWPDQLAAAVTAHLGVQLEMADFARAVSRNAGHGPPAARDRIQAESDAYHDVWRALLQRGRESGDISEDLDLSVARMLVIGALNWAVEWWTPDNPVDELAATAITLVTAALAG</sequence>
<dbReference type="Gene3D" id="1.10.357.10">
    <property type="entry name" value="Tetracycline Repressor, domain 2"/>
    <property type="match status" value="1"/>
</dbReference>
<evidence type="ECO:0000259" key="6">
    <source>
        <dbReference type="PROSITE" id="PS50977"/>
    </source>
</evidence>
<evidence type="ECO:0000313" key="8">
    <source>
        <dbReference type="Proteomes" id="UP001059836"/>
    </source>
</evidence>
<keyword evidence="1" id="KW-0678">Repressor</keyword>
<dbReference type="EMBL" id="CP045809">
    <property type="protein sequence ID" value="QHN35975.1"/>
    <property type="molecule type" value="Genomic_DNA"/>
</dbReference>
<dbReference type="PRINTS" id="PR00455">
    <property type="entry name" value="HTHTETR"/>
</dbReference>
<proteinExistence type="predicted"/>
<reference evidence="7" key="1">
    <citation type="journal article" date="2021" name="Nat. Microbiol.">
        <title>Cocultivation of an ultrasmall environmental parasitic bacterium with lytic ability against bacteria associated with wastewater foams.</title>
        <authorList>
            <person name="Batinovic S."/>
            <person name="Rose J.J.A."/>
            <person name="Ratcliffe J."/>
            <person name="Seviour R.J."/>
            <person name="Petrovski S."/>
        </authorList>
    </citation>
    <scope>NUCLEOTIDE SEQUENCE</scope>
    <source>
        <strain evidence="7">CON9</strain>
    </source>
</reference>
<evidence type="ECO:0000256" key="2">
    <source>
        <dbReference type="ARBA" id="ARBA00023015"/>
    </source>
</evidence>
<dbReference type="Proteomes" id="UP001059836">
    <property type="component" value="Chromosome"/>
</dbReference>
<gene>
    <name evidence="7" type="ORF">GII31_14965</name>
</gene>
<evidence type="ECO:0000256" key="1">
    <source>
        <dbReference type="ARBA" id="ARBA00022491"/>
    </source>
</evidence>
<dbReference type="PROSITE" id="PS50977">
    <property type="entry name" value="HTH_TETR_2"/>
    <property type="match status" value="1"/>
</dbReference>
<dbReference type="PANTHER" id="PTHR30055:SF175">
    <property type="entry name" value="HTH-TYPE TRANSCRIPTIONAL REPRESSOR KSTR2"/>
    <property type="match status" value="1"/>
</dbReference>
<dbReference type="SUPFAM" id="SSF48498">
    <property type="entry name" value="Tetracyclin repressor-like, C-terminal domain"/>
    <property type="match status" value="1"/>
</dbReference>
<dbReference type="RefSeq" id="WP_213244222.1">
    <property type="nucleotide sequence ID" value="NZ_CP045806.1"/>
</dbReference>
<dbReference type="SUPFAM" id="SSF46689">
    <property type="entry name" value="Homeodomain-like"/>
    <property type="match status" value="1"/>
</dbReference>
<keyword evidence="2" id="KW-0805">Transcription regulation</keyword>
<organism evidence="7 8">
    <name type="scientific">Gordonia pseudamarae</name>
    <dbReference type="NCBI Taxonomy" id="2831662"/>
    <lineage>
        <taxon>Bacteria</taxon>
        <taxon>Bacillati</taxon>
        <taxon>Actinomycetota</taxon>
        <taxon>Actinomycetes</taxon>
        <taxon>Mycobacteriales</taxon>
        <taxon>Gordoniaceae</taxon>
        <taxon>Gordonia</taxon>
    </lineage>
</organism>
<dbReference type="InterPro" id="IPR036271">
    <property type="entry name" value="Tet_transcr_reg_TetR-rel_C_sf"/>
</dbReference>
<name>A0ABX6IKZ3_9ACTN</name>
<dbReference type="InterPro" id="IPR041490">
    <property type="entry name" value="KstR2_TetR_C"/>
</dbReference>
<keyword evidence="4" id="KW-0804">Transcription</keyword>
<keyword evidence="8" id="KW-1185">Reference proteome</keyword>
<feature type="DNA-binding region" description="H-T-H motif" evidence="5">
    <location>
        <begin position="40"/>
        <end position="59"/>
    </location>
</feature>
<keyword evidence="3 5" id="KW-0238">DNA-binding</keyword>
<evidence type="ECO:0000256" key="5">
    <source>
        <dbReference type="PROSITE-ProRule" id="PRU00335"/>
    </source>
</evidence>
<dbReference type="InterPro" id="IPR050109">
    <property type="entry name" value="HTH-type_TetR-like_transc_reg"/>
</dbReference>
<feature type="domain" description="HTH tetR-type" evidence="6">
    <location>
        <begin position="17"/>
        <end position="77"/>
    </location>
</feature>
<accession>A0ABX6IKZ3</accession>
<evidence type="ECO:0000256" key="4">
    <source>
        <dbReference type="ARBA" id="ARBA00023163"/>
    </source>
</evidence>
<dbReference type="InterPro" id="IPR009057">
    <property type="entry name" value="Homeodomain-like_sf"/>
</dbReference>
<evidence type="ECO:0000256" key="3">
    <source>
        <dbReference type="ARBA" id="ARBA00023125"/>
    </source>
</evidence>
<dbReference type="Pfam" id="PF17932">
    <property type="entry name" value="TetR_C_24"/>
    <property type="match status" value="1"/>
</dbReference>
<dbReference type="PANTHER" id="PTHR30055">
    <property type="entry name" value="HTH-TYPE TRANSCRIPTIONAL REGULATOR RUTR"/>
    <property type="match status" value="1"/>
</dbReference>
<dbReference type="Gene3D" id="1.10.10.60">
    <property type="entry name" value="Homeodomain-like"/>
    <property type="match status" value="1"/>
</dbReference>
<evidence type="ECO:0000313" key="7">
    <source>
        <dbReference type="EMBL" id="QHN35975.1"/>
    </source>
</evidence>
<protein>
    <submittedName>
        <fullName evidence="7">TetR family transcriptional regulator</fullName>
    </submittedName>
</protein>